<protein>
    <submittedName>
        <fullName evidence="2">Uncharacterized protein</fullName>
    </submittedName>
</protein>
<sequence>MSSSVTLDKNELPHPVKSNSGAENGYSSGFLSLSARHTHTKEMQLFMKK</sequence>
<organism evidence="2 3">
    <name type="scientific">Flemingia macrophylla</name>
    <dbReference type="NCBI Taxonomy" id="520843"/>
    <lineage>
        <taxon>Eukaryota</taxon>
        <taxon>Viridiplantae</taxon>
        <taxon>Streptophyta</taxon>
        <taxon>Embryophyta</taxon>
        <taxon>Tracheophyta</taxon>
        <taxon>Spermatophyta</taxon>
        <taxon>Magnoliopsida</taxon>
        <taxon>eudicotyledons</taxon>
        <taxon>Gunneridae</taxon>
        <taxon>Pentapetalae</taxon>
        <taxon>rosids</taxon>
        <taxon>fabids</taxon>
        <taxon>Fabales</taxon>
        <taxon>Fabaceae</taxon>
        <taxon>Papilionoideae</taxon>
        <taxon>50 kb inversion clade</taxon>
        <taxon>NPAAA clade</taxon>
        <taxon>indigoferoid/millettioid clade</taxon>
        <taxon>Phaseoleae</taxon>
        <taxon>Flemingia</taxon>
    </lineage>
</organism>
<proteinExistence type="predicted"/>
<evidence type="ECO:0000313" key="3">
    <source>
        <dbReference type="Proteomes" id="UP001603857"/>
    </source>
</evidence>
<name>A0ABD1NDE1_9FABA</name>
<accession>A0ABD1NDE1</accession>
<feature type="region of interest" description="Disordered" evidence="1">
    <location>
        <begin position="1"/>
        <end position="24"/>
    </location>
</feature>
<evidence type="ECO:0000313" key="2">
    <source>
        <dbReference type="EMBL" id="KAL2346134.1"/>
    </source>
</evidence>
<evidence type="ECO:0000256" key="1">
    <source>
        <dbReference type="SAM" id="MobiDB-lite"/>
    </source>
</evidence>
<dbReference type="EMBL" id="JBGMDY010000001">
    <property type="protein sequence ID" value="KAL2346134.1"/>
    <property type="molecule type" value="Genomic_DNA"/>
</dbReference>
<dbReference type="Proteomes" id="UP001603857">
    <property type="component" value="Unassembled WGS sequence"/>
</dbReference>
<gene>
    <name evidence="2" type="ORF">Fmac_000134</name>
</gene>
<keyword evidence="3" id="KW-1185">Reference proteome</keyword>
<comment type="caution">
    <text evidence="2">The sequence shown here is derived from an EMBL/GenBank/DDBJ whole genome shotgun (WGS) entry which is preliminary data.</text>
</comment>
<dbReference type="AlphaFoldDB" id="A0ABD1NDE1"/>
<reference evidence="2 3" key="1">
    <citation type="submission" date="2024-08" db="EMBL/GenBank/DDBJ databases">
        <title>Insights into the chromosomal genome structure of Flemingia macrophylla.</title>
        <authorList>
            <person name="Ding Y."/>
            <person name="Zhao Y."/>
            <person name="Bi W."/>
            <person name="Wu M."/>
            <person name="Zhao G."/>
            <person name="Gong Y."/>
            <person name="Li W."/>
            <person name="Zhang P."/>
        </authorList>
    </citation>
    <scope>NUCLEOTIDE SEQUENCE [LARGE SCALE GENOMIC DNA]</scope>
    <source>
        <strain evidence="2">DYQJB</strain>
        <tissue evidence="2">Leaf</tissue>
    </source>
</reference>